<dbReference type="GO" id="GO:0022625">
    <property type="term" value="C:cytosolic large ribosomal subunit"/>
    <property type="evidence" value="ECO:0007669"/>
    <property type="project" value="TreeGrafter"/>
</dbReference>
<evidence type="ECO:0000313" key="9">
    <source>
        <dbReference type="Proteomes" id="UP000028990"/>
    </source>
</evidence>
<evidence type="ECO:0000256" key="6">
    <source>
        <dbReference type="ARBA" id="ARBA00035527"/>
    </source>
</evidence>
<evidence type="ECO:0000256" key="5">
    <source>
        <dbReference type="ARBA" id="ARBA00035200"/>
    </source>
</evidence>
<comment type="similarity">
    <text evidence="1">Belongs to the universal ribosomal protein uL15 family.</text>
</comment>
<evidence type="ECO:0000256" key="4">
    <source>
        <dbReference type="ARBA" id="ARBA00023278"/>
    </source>
</evidence>
<accession>A0A091CRQ4</accession>
<dbReference type="Pfam" id="PF00828">
    <property type="entry name" value="Ribosomal_L27A"/>
    <property type="match status" value="1"/>
</dbReference>
<dbReference type="Gene3D" id="3.100.10.10">
    <property type="match status" value="1"/>
</dbReference>
<dbReference type="PANTHER" id="PTHR11721">
    <property type="entry name" value="60S RIBOSOMAL PROTEIN L27A"/>
    <property type="match status" value="1"/>
</dbReference>
<proteinExistence type="inferred from homology"/>
<dbReference type="FunFam" id="3.100.10.10:FF:000024">
    <property type="entry name" value="RPL27A isoform 10"/>
    <property type="match status" value="1"/>
</dbReference>
<gene>
    <name evidence="8" type="ORF">H920_18136</name>
</gene>
<dbReference type="PANTHER" id="PTHR11721:SF3">
    <property type="entry name" value="LARGE RIBOSOMAL SUBUNIT PROTEIN UL15"/>
    <property type="match status" value="1"/>
</dbReference>
<keyword evidence="3" id="KW-0687">Ribonucleoprotein</keyword>
<protein>
    <recommendedName>
        <fullName evidence="5">Large ribosomal subunit protein uL15</fullName>
    </recommendedName>
    <alternativeName>
        <fullName evidence="6">60S ribosomal protein L27a</fullName>
    </alternativeName>
</protein>
<evidence type="ECO:0000259" key="7">
    <source>
        <dbReference type="Pfam" id="PF00828"/>
    </source>
</evidence>
<reference evidence="8 9" key="1">
    <citation type="submission" date="2013-11" db="EMBL/GenBank/DDBJ databases">
        <title>The Damaraland mole rat (Fukomys damarensis) genome and evolution of African mole rats.</title>
        <authorList>
            <person name="Gladyshev V.N."/>
            <person name="Fang X."/>
        </authorList>
    </citation>
    <scope>NUCLEOTIDE SEQUENCE [LARGE SCALE GENOMIC DNA]</scope>
    <source>
        <tissue evidence="8">Liver</tissue>
    </source>
</reference>
<dbReference type="InterPro" id="IPR021131">
    <property type="entry name" value="Ribosomal_uL15/eL18"/>
</dbReference>
<keyword evidence="9" id="KW-1185">Reference proteome</keyword>
<feature type="domain" description="Large ribosomal subunit protein uL15/eL18" evidence="7">
    <location>
        <begin position="55"/>
        <end position="117"/>
    </location>
</feature>
<name>A0A091CRQ4_FUKDA</name>
<keyword evidence="4" id="KW-0379">Hydroxylation</keyword>
<evidence type="ECO:0000313" key="8">
    <source>
        <dbReference type="EMBL" id="KFO20498.1"/>
    </source>
</evidence>
<dbReference type="EMBL" id="KN124729">
    <property type="protein sequence ID" value="KFO20498.1"/>
    <property type="molecule type" value="Genomic_DNA"/>
</dbReference>
<dbReference type="SUPFAM" id="SSF52080">
    <property type="entry name" value="Ribosomal proteins L15p and L18e"/>
    <property type="match status" value="1"/>
</dbReference>
<evidence type="ECO:0000256" key="3">
    <source>
        <dbReference type="ARBA" id="ARBA00023274"/>
    </source>
</evidence>
<dbReference type="AlphaFoldDB" id="A0A091CRQ4"/>
<keyword evidence="2 8" id="KW-0689">Ribosomal protein</keyword>
<evidence type="ECO:0000256" key="2">
    <source>
        <dbReference type="ARBA" id="ARBA00022980"/>
    </source>
</evidence>
<evidence type="ECO:0000256" key="1">
    <source>
        <dbReference type="ARBA" id="ARBA00007320"/>
    </source>
</evidence>
<dbReference type="GO" id="GO:0003735">
    <property type="term" value="F:structural constituent of ribosome"/>
    <property type="evidence" value="ECO:0007669"/>
    <property type="project" value="TreeGrafter"/>
</dbReference>
<organism evidence="8 9">
    <name type="scientific">Fukomys damarensis</name>
    <name type="common">Damaraland mole rat</name>
    <name type="synonym">Cryptomys damarensis</name>
    <dbReference type="NCBI Taxonomy" id="885580"/>
    <lineage>
        <taxon>Eukaryota</taxon>
        <taxon>Metazoa</taxon>
        <taxon>Chordata</taxon>
        <taxon>Craniata</taxon>
        <taxon>Vertebrata</taxon>
        <taxon>Euteleostomi</taxon>
        <taxon>Mammalia</taxon>
        <taxon>Eutheria</taxon>
        <taxon>Euarchontoglires</taxon>
        <taxon>Glires</taxon>
        <taxon>Rodentia</taxon>
        <taxon>Hystricomorpha</taxon>
        <taxon>Bathyergidae</taxon>
        <taxon>Fukomys</taxon>
    </lineage>
</organism>
<dbReference type="InterPro" id="IPR036227">
    <property type="entry name" value="Ribosomal_uL15/eL18_sf"/>
</dbReference>
<dbReference type="Proteomes" id="UP000028990">
    <property type="component" value="Unassembled WGS sequence"/>
</dbReference>
<sequence length="130" mass="15226">MSHGHSRGKHQRHQGKVGGMRHRRIIFDKYHSGHFGKVDMRHYYLKRNQRFCPTVILDKLWTLVSEQTRVVAAINKMAVAPIADVVRSGYYKVLDKGKLLKQPFIVKAKFFSRKAEEIKVRENYSPTFEV</sequence>